<keyword evidence="2" id="KW-1185">Reference proteome</keyword>
<gene>
    <name evidence="1" type="ORF">PIB30_045877</name>
</gene>
<organism evidence="1 2">
    <name type="scientific">Stylosanthes scabra</name>
    <dbReference type="NCBI Taxonomy" id="79078"/>
    <lineage>
        <taxon>Eukaryota</taxon>
        <taxon>Viridiplantae</taxon>
        <taxon>Streptophyta</taxon>
        <taxon>Embryophyta</taxon>
        <taxon>Tracheophyta</taxon>
        <taxon>Spermatophyta</taxon>
        <taxon>Magnoliopsida</taxon>
        <taxon>eudicotyledons</taxon>
        <taxon>Gunneridae</taxon>
        <taxon>Pentapetalae</taxon>
        <taxon>rosids</taxon>
        <taxon>fabids</taxon>
        <taxon>Fabales</taxon>
        <taxon>Fabaceae</taxon>
        <taxon>Papilionoideae</taxon>
        <taxon>50 kb inversion clade</taxon>
        <taxon>dalbergioids sensu lato</taxon>
        <taxon>Dalbergieae</taxon>
        <taxon>Pterocarpus clade</taxon>
        <taxon>Stylosanthes</taxon>
    </lineage>
</organism>
<evidence type="ECO:0000313" key="2">
    <source>
        <dbReference type="Proteomes" id="UP001341840"/>
    </source>
</evidence>
<dbReference type="Proteomes" id="UP001341840">
    <property type="component" value="Unassembled WGS sequence"/>
</dbReference>
<reference evidence="1 2" key="1">
    <citation type="journal article" date="2023" name="Plants (Basel)">
        <title>Bridging the Gap: Combining Genomics and Transcriptomics Approaches to Understand Stylosanthes scabra, an Orphan Legume from the Brazilian Caatinga.</title>
        <authorList>
            <person name="Ferreira-Neto J.R.C."/>
            <person name="da Silva M.D."/>
            <person name="Binneck E."/>
            <person name="de Melo N.F."/>
            <person name="da Silva R.H."/>
            <person name="de Melo A.L.T.M."/>
            <person name="Pandolfi V."/>
            <person name="Bustamante F.O."/>
            <person name="Brasileiro-Vidal A.C."/>
            <person name="Benko-Iseppon A.M."/>
        </authorList>
    </citation>
    <scope>NUCLEOTIDE SEQUENCE [LARGE SCALE GENOMIC DNA]</scope>
    <source>
        <tissue evidence="1">Leaves</tissue>
    </source>
</reference>
<sequence length="136" mass="16000">MRSVSTNVAKEKQREERRTRIPSVIDRCPRCNNLGESFMHCLVQCPLAVDVWNQVGITLPFDAADPIPFWRWWLNLMEALQQRSQRRSQASLVANVLWRLWLDKNQRIFERTSSSARTIVAAAVDLNREFHRYHPP</sequence>
<proteinExistence type="predicted"/>
<evidence type="ECO:0000313" key="1">
    <source>
        <dbReference type="EMBL" id="MED6123074.1"/>
    </source>
</evidence>
<comment type="caution">
    <text evidence="1">The sequence shown here is derived from an EMBL/GenBank/DDBJ whole genome shotgun (WGS) entry which is preliminary data.</text>
</comment>
<name>A0ABU6RGU4_9FABA</name>
<protein>
    <recommendedName>
        <fullName evidence="3">Reverse transcriptase zinc-binding domain-containing protein</fullName>
    </recommendedName>
</protein>
<accession>A0ABU6RGU4</accession>
<evidence type="ECO:0008006" key="3">
    <source>
        <dbReference type="Google" id="ProtNLM"/>
    </source>
</evidence>
<dbReference type="EMBL" id="JASCZI010030491">
    <property type="protein sequence ID" value="MED6123074.1"/>
    <property type="molecule type" value="Genomic_DNA"/>
</dbReference>